<evidence type="ECO:0000313" key="2">
    <source>
        <dbReference type="EMBL" id="DAE15519.1"/>
    </source>
</evidence>
<protein>
    <submittedName>
        <fullName evidence="2">Uncharacterized protein</fullName>
    </submittedName>
</protein>
<feature type="region of interest" description="Disordered" evidence="1">
    <location>
        <begin position="179"/>
        <end position="201"/>
    </location>
</feature>
<organism evidence="2">
    <name type="scientific">Podoviridae sp. ctZ5d16</name>
    <dbReference type="NCBI Taxonomy" id="2825257"/>
    <lineage>
        <taxon>Viruses</taxon>
        <taxon>Duplodnaviria</taxon>
        <taxon>Heunggongvirae</taxon>
        <taxon>Uroviricota</taxon>
        <taxon>Caudoviricetes</taxon>
    </lineage>
</organism>
<name>A0A8S5Q850_9CAUD</name>
<accession>A0A8S5Q850</accession>
<reference evidence="2" key="1">
    <citation type="journal article" date="2021" name="Proc. Natl. Acad. Sci. U.S.A.">
        <title>A Catalog of Tens of Thousands of Viruses from Human Metagenomes Reveals Hidden Associations with Chronic Diseases.</title>
        <authorList>
            <person name="Tisza M.J."/>
            <person name="Buck C.B."/>
        </authorList>
    </citation>
    <scope>NUCLEOTIDE SEQUENCE</scope>
    <source>
        <strain evidence="2">CtZ5d16</strain>
    </source>
</reference>
<proteinExistence type="predicted"/>
<sequence length="201" mass="23497">MNWGGIQICPYFNSQASKRIKCESVGMSDEQKTAIEFGTEKEKKNWIQKYCENQQYHLCPYAQIISKKYGIYHENKGFIEIGYELRVIQKNRVYKREGYKSFESYTKKKFGISRSTANKYIAVNKAFSAGGFSRKIFEGYQRYSFSQLAELAGIKKENRTDITPETTIKEIRALKRRIRDENIGKEAQKRTEESKNSSKRA</sequence>
<evidence type="ECO:0000256" key="1">
    <source>
        <dbReference type="SAM" id="MobiDB-lite"/>
    </source>
</evidence>
<dbReference type="EMBL" id="BK015606">
    <property type="protein sequence ID" value="DAE15519.1"/>
    <property type="molecule type" value="Genomic_DNA"/>
</dbReference>